<dbReference type="CDD" id="cd01448">
    <property type="entry name" value="TST_Repeat_1"/>
    <property type="match status" value="1"/>
</dbReference>
<dbReference type="InterPro" id="IPR001307">
    <property type="entry name" value="Thiosulphate_STrfase_CS"/>
</dbReference>
<dbReference type="PANTHER" id="PTHR11364">
    <property type="entry name" value="THIOSULFATE SULFERTANSFERASE"/>
    <property type="match status" value="1"/>
</dbReference>
<feature type="domain" description="Rhodanese" evidence="3">
    <location>
        <begin position="159"/>
        <end position="272"/>
    </location>
</feature>
<name>A0A437GVS5_9SPHN</name>
<dbReference type="PROSITE" id="PS00380">
    <property type="entry name" value="RHODANESE_1"/>
    <property type="match status" value="1"/>
</dbReference>
<evidence type="ECO:0000313" key="4">
    <source>
        <dbReference type="EMBL" id="RVQ66000.1"/>
    </source>
</evidence>
<dbReference type="SMART" id="SM00450">
    <property type="entry name" value="RHOD"/>
    <property type="match status" value="2"/>
</dbReference>
<dbReference type="Gene3D" id="3.40.250.10">
    <property type="entry name" value="Rhodanese-like domain"/>
    <property type="match status" value="2"/>
</dbReference>
<evidence type="ECO:0000313" key="5">
    <source>
        <dbReference type="Proteomes" id="UP000283003"/>
    </source>
</evidence>
<dbReference type="PANTHER" id="PTHR11364:SF27">
    <property type="entry name" value="SULFURTRANSFERASE"/>
    <property type="match status" value="1"/>
</dbReference>
<keyword evidence="1 4" id="KW-0808">Transferase</keyword>
<sequence length="276" mass="29446">MAHLVSTQWLAEHGDEVVILDASYHLADTGRDALAEYRAGHIPGARFVSFDTICDPASPFDNTVPPADLFATRMGELGISDDSRVVIYDDSALHSSARLWFLFKLFGKDVSILDGGLGKWKAEGRVEEQGEPQWQRATFTARENPALLRDKTAMLANVASRAEQVVDARGAARFTGEGEEIRPGQPAGHIPGARNLPIGMLYESDGTMKDAASIESEFIGAGLDLSQPVVTSCGSGVTAAVLSLVLDRIGKSSALYDGSWSEWAADPATPKATGLA</sequence>
<keyword evidence="5" id="KW-1185">Reference proteome</keyword>
<evidence type="ECO:0000256" key="1">
    <source>
        <dbReference type="ARBA" id="ARBA00022679"/>
    </source>
</evidence>
<evidence type="ECO:0000256" key="2">
    <source>
        <dbReference type="ARBA" id="ARBA00022737"/>
    </source>
</evidence>
<dbReference type="OrthoDB" id="9781034at2"/>
<proteinExistence type="predicted"/>
<dbReference type="InterPro" id="IPR036873">
    <property type="entry name" value="Rhodanese-like_dom_sf"/>
</dbReference>
<reference evidence="4 5" key="1">
    <citation type="submission" date="2018-12" db="EMBL/GenBank/DDBJ databases">
        <title>Croceicoccus ponticola sp. nov., a lipolytic bacterium isolated from seawater.</title>
        <authorList>
            <person name="Yoon J.-H."/>
        </authorList>
    </citation>
    <scope>NUCLEOTIDE SEQUENCE [LARGE SCALE GENOMIC DNA]</scope>
    <source>
        <strain evidence="4 5">GM-16</strain>
    </source>
</reference>
<dbReference type="Proteomes" id="UP000283003">
    <property type="component" value="Unassembled WGS sequence"/>
</dbReference>
<dbReference type="SUPFAM" id="SSF52821">
    <property type="entry name" value="Rhodanese/Cell cycle control phosphatase"/>
    <property type="match status" value="2"/>
</dbReference>
<gene>
    <name evidence="4" type="ORF">EKN06_11640</name>
</gene>
<keyword evidence="2" id="KW-0677">Repeat</keyword>
<feature type="domain" description="Rhodanese" evidence="3">
    <location>
        <begin position="13"/>
        <end position="129"/>
    </location>
</feature>
<accession>A0A437GVS5</accession>
<dbReference type="GO" id="GO:0004792">
    <property type="term" value="F:thiosulfate-cyanide sulfurtransferase activity"/>
    <property type="evidence" value="ECO:0007669"/>
    <property type="project" value="InterPro"/>
</dbReference>
<dbReference type="InterPro" id="IPR001763">
    <property type="entry name" value="Rhodanese-like_dom"/>
</dbReference>
<dbReference type="InterPro" id="IPR045078">
    <property type="entry name" value="TST/MPST-like"/>
</dbReference>
<protein>
    <submittedName>
        <fullName evidence="4">Sulfurtransferase</fullName>
    </submittedName>
</protein>
<evidence type="ECO:0000259" key="3">
    <source>
        <dbReference type="PROSITE" id="PS50206"/>
    </source>
</evidence>
<dbReference type="EMBL" id="RXOL01000005">
    <property type="protein sequence ID" value="RVQ66000.1"/>
    <property type="molecule type" value="Genomic_DNA"/>
</dbReference>
<dbReference type="PROSITE" id="PS50206">
    <property type="entry name" value="RHODANESE_3"/>
    <property type="match status" value="2"/>
</dbReference>
<comment type="caution">
    <text evidence="4">The sequence shown here is derived from an EMBL/GenBank/DDBJ whole genome shotgun (WGS) entry which is preliminary data.</text>
</comment>
<dbReference type="CDD" id="cd01449">
    <property type="entry name" value="TST_Repeat_2"/>
    <property type="match status" value="1"/>
</dbReference>
<dbReference type="RefSeq" id="WP_127613102.1">
    <property type="nucleotide sequence ID" value="NZ_RXOL01000005.1"/>
</dbReference>
<dbReference type="AlphaFoldDB" id="A0A437GVS5"/>
<dbReference type="Pfam" id="PF00581">
    <property type="entry name" value="Rhodanese"/>
    <property type="match status" value="2"/>
</dbReference>
<organism evidence="4 5">
    <name type="scientific">Croceicoccus ponticola</name>
    <dbReference type="NCBI Taxonomy" id="2217664"/>
    <lineage>
        <taxon>Bacteria</taxon>
        <taxon>Pseudomonadati</taxon>
        <taxon>Pseudomonadota</taxon>
        <taxon>Alphaproteobacteria</taxon>
        <taxon>Sphingomonadales</taxon>
        <taxon>Erythrobacteraceae</taxon>
        <taxon>Croceicoccus</taxon>
    </lineage>
</organism>